<dbReference type="SUPFAM" id="SSF54277">
    <property type="entry name" value="CAD &amp; PB1 domains"/>
    <property type="match status" value="1"/>
</dbReference>
<name>A0A6P4FK03_DRORH</name>
<dbReference type="CDD" id="cd06404">
    <property type="entry name" value="PB1_aPKC"/>
    <property type="match status" value="1"/>
</dbReference>
<dbReference type="InterPro" id="IPR053793">
    <property type="entry name" value="PB1-like"/>
</dbReference>
<protein>
    <submittedName>
        <fullName evidence="3 4">Atypical protein kinase C-like isoform X1</fullName>
    </submittedName>
</protein>
<dbReference type="AlphaFoldDB" id="A0A6P4FK03"/>
<sequence>MQKMPSQILNDGSSASLNSGSMNMANTPNSITVKTAYNGQIIITTVNKNISYEELCYEIRNICRFPLDQPFTIKWVDEENDPCTISTKMELDEAIRLYEMNYDSQLVIHGVVSAASATGHAHHQTPTAQRPSHGHILVCLSFFF</sequence>
<dbReference type="FunFam" id="3.10.20.90:FF:000071">
    <property type="entry name" value="Protein kinase C"/>
    <property type="match status" value="1"/>
</dbReference>
<dbReference type="InterPro" id="IPR034877">
    <property type="entry name" value="PB1_aPKC"/>
</dbReference>
<dbReference type="PROSITE" id="PS51745">
    <property type="entry name" value="PB1"/>
    <property type="match status" value="1"/>
</dbReference>
<reference evidence="3 4" key="1">
    <citation type="submission" date="2025-04" db="UniProtKB">
        <authorList>
            <consortium name="RefSeq"/>
        </authorList>
    </citation>
    <scope>IDENTIFICATION</scope>
</reference>
<evidence type="ECO:0000259" key="2">
    <source>
        <dbReference type="PROSITE" id="PS51745"/>
    </source>
</evidence>
<evidence type="ECO:0000313" key="4">
    <source>
        <dbReference type="RefSeq" id="XP_016990837.1"/>
    </source>
</evidence>
<organism evidence="5">
    <name type="scientific">Drosophila rhopaloa</name>
    <name type="common">Fruit fly</name>
    <dbReference type="NCBI Taxonomy" id="1041015"/>
    <lineage>
        <taxon>Eukaryota</taxon>
        <taxon>Metazoa</taxon>
        <taxon>Ecdysozoa</taxon>
        <taxon>Arthropoda</taxon>
        <taxon>Hexapoda</taxon>
        <taxon>Insecta</taxon>
        <taxon>Pterygota</taxon>
        <taxon>Neoptera</taxon>
        <taxon>Endopterygota</taxon>
        <taxon>Diptera</taxon>
        <taxon>Brachycera</taxon>
        <taxon>Muscomorpha</taxon>
        <taxon>Ephydroidea</taxon>
        <taxon>Drosophilidae</taxon>
        <taxon>Drosophila</taxon>
        <taxon>Sophophora</taxon>
    </lineage>
</organism>
<dbReference type="Gene3D" id="3.10.20.90">
    <property type="entry name" value="Phosphatidylinositol 3-kinase Catalytic Subunit, Chain A, domain 1"/>
    <property type="match status" value="1"/>
</dbReference>
<evidence type="ECO:0000313" key="5">
    <source>
        <dbReference type="RefSeq" id="XP_016990845.1"/>
    </source>
</evidence>
<proteinExistence type="predicted"/>
<dbReference type="SMART" id="SM00666">
    <property type="entry name" value="PB1"/>
    <property type="match status" value="1"/>
</dbReference>
<evidence type="ECO:0000256" key="1">
    <source>
        <dbReference type="SAM" id="MobiDB-lite"/>
    </source>
</evidence>
<dbReference type="Pfam" id="PF00564">
    <property type="entry name" value="PB1"/>
    <property type="match status" value="1"/>
</dbReference>
<dbReference type="RefSeq" id="XP_016990845.1">
    <property type="nucleotide sequence ID" value="XM_017135356.1"/>
</dbReference>
<dbReference type="RefSeq" id="XP_016990837.1">
    <property type="nucleotide sequence ID" value="XM_017135348.1"/>
</dbReference>
<dbReference type="RefSeq" id="XP_016990830.1">
    <property type="nucleotide sequence ID" value="XM_017135341.1"/>
</dbReference>
<evidence type="ECO:0000313" key="3">
    <source>
        <dbReference type="RefSeq" id="XP_016990830.1"/>
    </source>
</evidence>
<accession>A0A6P4FK03</accession>
<dbReference type="InterPro" id="IPR000270">
    <property type="entry name" value="PB1_dom"/>
</dbReference>
<feature type="region of interest" description="Disordered" evidence="1">
    <location>
        <begin position="1"/>
        <end position="21"/>
    </location>
</feature>
<dbReference type="OrthoDB" id="63267at2759"/>
<feature type="domain" description="PB1" evidence="2">
    <location>
        <begin position="30"/>
        <end position="113"/>
    </location>
</feature>
<gene>
    <name evidence="3 4 5" type="primary">LOC108052838</name>
</gene>